<proteinExistence type="predicted"/>
<feature type="compositionally biased region" description="Basic and acidic residues" evidence="1">
    <location>
        <begin position="1"/>
        <end position="11"/>
    </location>
</feature>
<reference evidence="2" key="2">
    <citation type="submission" date="2015-03" db="UniProtKB">
        <authorList>
            <consortium name="EnsemblPlants"/>
        </authorList>
    </citation>
    <scope>IDENTIFICATION</scope>
</reference>
<dbReference type="Gramene" id="OBART03G07510.1">
    <property type="protein sequence ID" value="OBART03G07510.1"/>
    <property type="gene ID" value="OBART03G07510"/>
</dbReference>
<accession>A0A0D3FF63</accession>
<organism evidence="2">
    <name type="scientific">Oryza barthii</name>
    <dbReference type="NCBI Taxonomy" id="65489"/>
    <lineage>
        <taxon>Eukaryota</taxon>
        <taxon>Viridiplantae</taxon>
        <taxon>Streptophyta</taxon>
        <taxon>Embryophyta</taxon>
        <taxon>Tracheophyta</taxon>
        <taxon>Spermatophyta</taxon>
        <taxon>Magnoliopsida</taxon>
        <taxon>Liliopsida</taxon>
        <taxon>Poales</taxon>
        <taxon>Poaceae</taxon>
        <taxon>BOP clade</taxon>
        <taxon>Oryzoideae</taxon>
        <taxon>Oryzeae</taxon>
        <taxon>Oryzinae</taxon>
        <taxon>Oryza</taxon>
    </lineage>
</organism>
<dbReference type="Proteomes" id="UP000026960">
    <property type="component" value="Chromosome 3"/>
</dbReference>
<feature type="region of interest" description="Disordered" evidence="1">
    <location>
        <begin position="1"/>
        <end position="32"/>
    </location>
</feature>
<dbReference type="PaxDb" id="65489-OBART03G07510.1"/>
<evidence type="ECO:0000313" key="3">
    <source>
        <dbReference type="Proteomes" id="UP000026960"/>
    </source>
</evidence>
<protein>
    <submittedName>
        <fullName evidence="2">Uncharacterized protein</fullName>
    </submittedName>
</protein>
<dbReference type="AlphaFoldDB" id="A0A0D3FF63"/>
<feature type="region of interest" description="Disordered" evidence="1">
    <location>
        <begin position="184"/>
        <end position="205"/>
    </location>
</feature>
<keyword evidence="3" id="KW-1185">Reference proteome</keyword>
<sequence length="359" mass="39014">MEAGRAREEAARGGSLKQARARSGRRGDRAHRAADLLAGRGHDEARRSRCTTARSGAAALELWLTVLKSQDRQEVDCGAGPCSALLPPACGSYAQAHEAGRKKFFISEKVHLRSLFLTSSFKTVPELKYQDTMYVTFGPKSVLLYDFGDVAVESVLGPRERHMSVINFLPPLSTLFSYQAKPLGQPTMGGEKGAGRRGQARRRRLPASVAPNSRECLCHVPDCAPNCNCNVFTCTHGGWGFCHVMLPKLLFPKLRAISTELLKSRFVQVSSSFVSPPRRRTHSSIASSSRSTPFTPCCGRVILNASALLPATRHRQASRRSPAFSHSLLAVTVRLLLGVAAQRPLLFSPPVVGCPRGLG</sequence>
<evidence type="ECO:0000313" key="2">
    <source>
        <dbReference type="EnsemblPlants" id="OBART03G07510.1"/>
    </source>
</evidence>
<reference evidence="2" key="1">
    <citation type="journal article" date="2009" name="Rice">
        <title>De Novo Next Generation Sequencing of Plant Genomes.</title>
        <authorList>
            <person name="Rounsley S."/>
            <person name="Marri P.R."/>
            <person name="Yu Y."/>
            <person name="He R."/>
            <person name="Sisneros N."/>
            <person name="Goicoechea J.L."/>
            <person name="Lee S.J."/>
            <person name="Angelova A."/>
            <person name="Kudrna D."/>
            <person name="Luo M."/>
            <person name="Affourtit J."/>
            <person name="Desany B."/>
            <person name="Knight J."/>
            <person name="Niazi F."/>
            <person name="Egholm M."/>
            <person name="Wing R.A."/>
        </authorList>
    </citation>
    <scope>NUCLEOTIDE SEQUENCE [LARGE SCALE GENOMIC DNA]</scope>
    <source>
        <strain evidence="2">cv. IRGC 105608</strain>
    </source>
</reference>
<dbReference type="EnsemblPlants" id="OBART03G07510.1">
    <property type="protein sequence ID" value="OBART03G07510.1"/>
    <property type="gene ID" value="OBART03G07510"/>
</dbReference>
<name>A0A0D3FF63_9ORYZ</name>
<evidence type="ECO:0000256" key="1">
    <source>
        <dbReference type="SAM" id="MobiDB-lite"/>
    </source>
</evidence>
<dbReference type="HOGENOM" id="CLU_068561_0_0_1"/>